<dbReference type="Gene3D" id="1.20.144.10">
    <property type="entry name" value="Phosphatidic acid phosphatase type 2/haloperoxidase"/>
    <property type="match status" value="1"/>
</dbReference>
<dbReference type="GO" id="GO:0004601">
    <property type="term" value="F:peroxidase activity"/>
    <property type="evidence" value="ECO:0007669"/>
    <property type="project" value="UniProtKB-KW"/>
</dbReference>
<keyword evidence="3 6" id="KW-0812">Transmembrane</keyword>
<dbReference type="SMART" id="SM00014">
    <property type="entry name" value="acidPPc"/>
    <property type="match status" value="1"/>
</dbReference>
<dbReference type="GO" id="GO:0046839">
    <property type="term" value="P:phospholipid dephosphorylation"/>
    <property type="evidence" value="ECO:0007669"/>
    <property type="project" value="TreeGrafter"/>
</dbReference>
<comment type="subcellular location">
    <subcellularLocation>
        <location evidence="1">Membrane</location>
        <topology evidence="1">Multi-pass membrane protein</topology>
    </subcellularLocation>
</comment>
<dbReference type="STRING" id="1051890.A0A3N4LV48"/>
<evidence type="ECO:0000256" key="6">
    <source>
        <dbReference type="SAM" id="Phobius"/>
    </source>
</evidence>
<dbReference type="PANTHER" id="PTHR10165:SF35">
    <property type="entry name" value="RE23632P"/>
    <property type="match status" value="1"/>
</dbReference>
<name>A0A3N4LV48_9PEZI</name>
<dbReference type="EMBL" id="ML121541">
    <property type="protein sequence ID" value="RPB24521.1"/>
    <property type="molecule type" value="Genomic_DNA"/>
</dbReference>
<dbReference type="GO" id="GO:0006644">
    <property type="term" value="P:phospholipid metabolic process"/>
    <property type="evidence" value="ECO:0007669"/>
    <property type="project" value="InterPro"/>
</dbReference>
<feature type="transmembrane region" description="Helical" evidence="6">
    <location>
        <begin position="201"/>
        <end position="218"/>
    </location>
</feature>
<evidence type="ECO:0000256" key="4">
    <source>
        <dbReference type="ARBA" id="ARBA00022989"/>
    </source>
</evidence>
<dbReference type="CDD" id="cd03390">
    <property type="entry name" value="PAP2_containing_1_like"/>
    <property type="match status" value="1"/>
</dbReference>
<dbReference type="AlphaFoldDB" id="A0A3N4LV48"/>
<feature type="transmembrane region" description="Helical" evidence="6">
    <location>
        <begin position="105"/>
        <end position="126"/>
    </location>
</feature>
<evidence type="ECO:0000259" key="7">
    <source>
        <dbReference type="SMART" id="SM00014"/>
    </source>
</evidence>
<dbReference type="InParanoid" id="A0A3N4LV48"/>
<dbReference type="FunCoup" id="A0A3N4LV48">
    <property type="interactions" value="208"/>
</dbReference>
<evidence type="ECO:0000256" key="1">
    <source>
        <dbReference type="ARBA" id="ARBA00004141"/>
    </source>
</evidence>
<keyword evidence="8" id="KW-0560">Oxidoreductase</keyword>
<keyword evidence="4 6" id="KW-1133">Transmembrane helix</keyword>
<feature type="transmembrane region" description="Helical" evidence="6">
    <location>
        <begin position="70"/>
        <end position="93"/>
    </location>
</feature>
<keyword evidence="5 6" id="KW-0472">Membrane</keyword>
<dbReference type="PANTHER" id="PTHR10165">
    <property type="entry name" value="LIPID PHOSPHATE PHOSPHATASE"/>
    <property type="match status" value="1"/>
</dbReference>
<evidence type="ECO:0000256" key="2">
    <source>
        <dbReference type="ARBA" id="ARBA00008816"/>
    </source>
</evidence>
<accession>A0A3N4LV48</accession>
<feature type="domain" description="Phosphatidic acid phosphatase type 2/haloperoxidase" evidence="7">
    <location>
        <begin position="110"/>
        <end position="247"/>
    </location>
</feature>
<dbReference type="InterPro" id="IPR036938">
    <property type="entry name" value="PAP2/HPO_sf"/>
</dbReference>
<sequence>MARPPVRVLSVSAASDRISQLWQESYALDWFGLLLISIGYVILLITEPFHRLFSLDDRRIQYPFAETERVPVSMLFVYSLALPVVIITTVALASGGKHKNKWHQLHVSILGLFLALQFTSFFTDLVKNGVGRPRPDLISRCKPREGTPEHELVSYLVCTETDHHTLHDGFRSFPSGHSSFSFAGLGFLWGQMHALRKGSDVGRILIGLLPSLGALAIVVTRTEDYRHDVYDVTTGSIIGAMVAIYSYI</sequence>
<dbReference type="InterPro" id="IPR000326">
    <property type="entry name" value="PAP2/HPO"/>
</dbReference>
<organism evidence="8 9">
    <name type="scientific">Terfezia boudieri ATCC MYA-4762</name>
    <dbReference type="NCBI Taxonomy" id="1051890"/>
    <lineage>
        <taxon>Eukaryota</taxon>
        <taxon>Fungi</taxon>
        <taxon>Dikarya</taxon>
        <taxon>Ascomycota</taxon>
        <taxon>Pezizomycotina</taxon>
        <taxon>Pezizomycetes</taxon>
        <taxon>Pezizales</taxon>
        <taxon>Pezizaceae</taxon>
        <taxon>Terfezia</taxon>
    </lineage>
</organism>
<dbReference type="Pfam" id="PF01569">
    <property type="entry name" value="PAP2"/>
    <property type="match status" value="1"/>
</dbReference>
<dbReference type="SUPFAM" id="SSF48317">
    <property type="entry name" value="Acid phosphatase/Vanadium-dependent haloperoxidase"/>
    <property type="match status" value="1"/>
</dbReference>
<proteinExistence type="inferred from homology"/>
<keyword evidence="9" id="KW-1185">Reference proteome</keyword>
<dbReference type="GO" id="GO:0016020">
    <property type="term" value="C:membrane"/>
    <property type="evidence" value="ECO:0007669"/>
    <property type="project" value="UniProtKB-SubCell"/>
</dbReference>
<gene>
    <name evidence="8" type="ORF">L211DRAFT_172156</name>
</gene>
<dbReference type="Proteomes" id="UP000267821">
    <property type="component" value="Unassembled WGS sequence"/>
</dbReference>
<keyword evidence="8" id="KW-0575">Peroxidase</keyword>
<feature type="transmembrane region" description="Helical" evidence="6">
    <location>
        <begin position="30"/>
        <end position="49"/>
    </location>
</feature>
<reference evidence="8 9" key="1">
    <citation type="journal article" date="2018" name="Nat. Ecol. Evol.">
        <title>Pezizomycetes genomes reveal the molecular basis of ectomycorrhizal truffle lifestyle.</title>
        <authorList>
            <person name="Murat C."/>
            <person name="Payen T."/>
            <person name="Noel B."/>
            <person name="Kuo A."/>
            <person name="Morin E."/>
            <person name="Chen J."/>
            <person name="Kohler A."/>
            <person name="Krizsan K."/>
            <person name="Balestrini R."/>
            <person name="Da Silva C."/>
            <person name="Montanini B."/>
            <person name="Hainaut M."/>
            <person name="Levati E."/>
            <person name="Barry K.W."/>
            <person name="Belfiori B."/>
            <person name="Cichocki N."/>
            <person name="Clum A."/>
            <person name="Dockter R.B."/>
            <person name="Fauchery L."/>
            <person name="Guy J."/>
            <person name="Iotti M."/>
            <person name="Le Tacon F."/>
            <person name="Lindquist E.A."/>
            <person name="Lipzen A."/>
            <person name="Malagnac F."/>
            <person name="Mello A."/>
            <person name="Molinier V."/>
            <person name="Miyauchi S."/>
            <person name="Poulain J."/>
            <person name="Riccioni C."/>
            <person name="Rubini A."/>
            <person name="Sitrit Y."/>
            <person name="Splivallo R."/>
            <person name="Traeger S."/>
            <person name="Wang M."/>
            <person name="Zifcakova L."/>
            <person name="Wipf D."/>
            <person name="Zambonelli A."/>
            <person name="Paolocci F."/>
            <person name="Nowrousian M."/>
            <person name="Ottonello S."/>
            <person name="Baldrian P."/>
            <person name="Spatafora J.W."/>
            <person name="Henrissat B."/>
            <person name="Nagy L.G."/>
            <person name="Aury J.M."/>
            <person name="Wincker P."/>
            <person name="Grigoriev I.V."/>
            <person name="Bonfante P."/>
            <person name="Martin F.M."/>
        </authorList>
    </citation>
    <scope>NUCLEOTIDE SEQUENCE [LARGE SCALE GENOMIC DNA]</scope>
    <source>
        <strain evidence="8 9">ATCC MYA-4762</strain>
    </source>
</reference>
<feature type="transmembrane region" description="Helical" evidence="6">
    <location>
        <begin position="230"/>
        <end position="247"/>
    </location>
</feature>
<dbReference type="GO" id="GO:0008195">
    <property type="term" value="F:phosphatidate phosphatase activity"/>
    <property type="evidence" value="ECO:0007669"/>
    <property type="project" value="TreeGrafter"/>
</dbReference>
<evidence type="ECO:0000313" key="9">
    <source>
        <dbReference type="Proteomes" id="UP000267821"/>
    </source>
</evidence>
<comment type="similarity">
    <text evidence="2">Belongs to the PA-phosphatase related phosphoesterase family.</text>
</comment>
<evidence type="ECO:0000256" key="5">
    <source>
        <dbReference type="ARBA" id="ARBA00023136"/>
    </source>
</evidence>
<protein>
    <submittedName>
        <fullName evidence="8">Acid phosphatase/Vanadium-dependent haloperoxidase</fullName>
    </submittedName>
</protein>
<dbReference type="InterPro" id="IPR043216">
    <property type="entry name" value="PAP-like"/>
</dbReference>
<evidence type="ECO:0000313" key="8">
    <source>
        <dbReference type="EMBL" id="RPB24521.1"/>
    </source>
</evidence>
<dbReference type="OrthoDB" id="10030083at2759"/>
<evidence type="ECO:0000256" key="3">
    <source>
        <dbReference type="ARBA" id="ARBA00022692"/>
    </source>
</evidence>